<keyword evidence="4 6" id="KW-0472">Membrane</keyword>
<dbReference type="PROSITE" id="PS50261">
    <property type="entry name" value="G_PROTEIN_RECEP_F2_4"/>
    <property type="match status" value="2"/>
</dbReference>
<dbReference type="GO" id="GO:0007166">
    <property type="term" value="P:cell surface receptor signaling pathway"/>
    <property type="evidence" value="ECO:0007669"/>
    <property type="project" value="InterPro"/>
</dbReference>
<dbReference type="PANTHER" id="PTHR45902:SF4">
    <property type="entry name" value="G-PROTEIN COUPLED RECEPTORS FAMILY 2 PROFILE 2 DOMAIN-CONTAINING PROTEIN"/>
    <property type="match status" value="1"/>
</dbReference>
<gene>
    <name evidence="10" type="ORF">pdam_00005188</name>
</gene>
<keyword evidence="2 6" id="KW-0812">Transmembrane</keyword>
<feature type="transmembrane region" description="Helical" evidence="6">
    <location>
        <begin position="1159"/>
        <end position="1177"/>
    </location>
</feature>
<keyword evidence="11" id="KW-1185">Reference proteome</keyword>
<protein>
    <recommendedName>
        <fullName evidence="12">G-protein coupled receptors family 2 profile 2 domain-containing protein</fullName>
    </recommendedName>
</protein>
<feature type="transmembrane region" description="Helical" evidence="6">
    <location>
        <begin position="504"/>
        <end position="528"/>
    </location>
</feature>
<dbReference type="PRINTS" id="PR00249">
    <property type="entry name" value="GPCRSECRETIN"/>
</dbReference>
<comment type="subcellular location">
    <subcellularLocation>
        <location evidence="1">Membrane</location>
        <topology evidence="1">Multi-pass membrane protein</topology>
    </subcellularLocation>
</comment>
<evidence type="ECO:0000256" key="6">
    <source>
        <dbReference type="SAM" id="Phobius"/>
    </source>
</evidence>
<dbReference type="InterPro" id="IPR036024">
    <property type="entry name" value="Somatomedin_B-like_dom_sf"/>
</dbReference>
<evidence type="ECO:0000256" key="3">
    <source>
        <dbReference type="ARBA" id="ARBA00022989"/>
    </source>
</evidence>
<dbReference type="InterPro" id="IPR000832">
    <property type="entry name" value="GPCR_2_secretin-like"/>
</dbReference>
<evidence type="ECO:0000313" key="10">
    <source>
        <dbReference type="EMBL" id="RMX35978.1"/>
    </source>
</evidence>
<evidence type="ECO:0000256" key="2">
    <source>
        <dbReference type="ARBA" id="ARBA00022692"/>
    </source>
</evidence>
<feature type="transmembrane region" description="Helical" evidence="6">
    <location>
        <begin position="444"/>
        <end position="468"/>
    </location>
</feature>
<organism evidence="10 11">
    <name type="scientific">Pocillopora damicornis</name>
    <name type="common">Cauliflower coral</name>
    <name type="synonym">Millepora damicornis</name>
    <dbReference type="NCBI Taxonomy" id="46731"/>
    <lineage>
        <taxon>Eukaryota</taxon>
        <taxon>Metazoa</taxon>
        <taxon>Cnidaria</taxon>
        <taxon>Anthozoa</taxon>
        <taxon>Hexacorallia</taxon>
        <taxon>Scleractinia</taxon>
        <taxon>Astrocoeniina</taxon>
        <taxon>Pocilloporidae</taxon>
        <taxon>Pocillopora</taxon>
    </lineage>
</organism>
<dbReference type="SUPFAM" id="SSF90188">
    <property type="entry name" value="Somatomedin B domain"/>
    <property type="match status" value="2"/>
</dbReference>
<reference evidence="10 11" key="1">
    <citation type="journal article" date="2018" name="Sci. Rep.">
        <title>Comparative analysis of the Pocillopora damicornis genome highlights role of immune system in coral evolution.</title>
        <authorList>
            <person name="Cunning R."/>
            <person name="Bay R.A."/>
            <person name="Gillette P."/>
            <person name="Baker A.C."/>
            <person name="Traylor-Knowles N."/>
        </authorList>
    </citation>
    <scope>NUCLEOTIDE SEQUENCE [LARGE SCALE GENOMIC DNA]</scope>
    <source>
        <strain evidence="10">RSMAS</strain>
        <tissue evidence="10">Whole animal</tissue>
    </source>
</reference>
<evidence type="ECO:0000256" key="4">
    <source>
        <dbReference type="ARBA" id="ARBA00023136"/>
    </source>
</evidence>
<evidence type="ECO:0008006" key="12">
    <source>
        <dbReference type="Google" id="ProtNLM"/>
    </source>
</evidence>
<proteinExistence type="predicted"/>
<dbReference type="PROSITE" id="PS50958">
    <property type="entry name" value="SMB_2"/>
    <property type="match status" value="2"/>
</dbReference>
<feature type="domain" description="SMB" evidence="9">
    <location>
        <begin position="771"/>
        <end position="814"/>
    </location>
</feature>
<dbReference type="OrthoDB" id="6134459at2759"/>
<dbReference type="SMART" id="SM00201">
    <property type="entry name" value="SO"/>
    <property type="match status" value="2"/>
</dbReference>
<feature type="domain" description="G-protein coupled receptors family 2 profile 2" evidence="8">
    <location>
        <begin position="1124"/>
        <end position="1376"/>
    </location>
</feature>
<feature type="transmembrane region" description="Helical" evidence="6">
    <location>
        <begin position="1278"/>
        <end position="1299"/>
    </location>
</feature>
<evidence type="ECO:0000259" key="9">
    <source>
        <dbReference type="PROSITE" id="PS50958"/>
    </source>
</evidence>
<dbReference type="InterPro" id="IPR053231">
    <property type="entry name" value="GPCR_LN-TM7"/>
</dbReference>
<dbReference type="GO" id="GO:0016020">
    <property type="term" value="C:membrane"/>
    <property type="evidence" value="ECO:0007669"/>
    <property type="project" value="UniProtKB-SubCell"/>
</dbReference>
<dbReference type="Pfam" id="PF00002">
    <property type="entry name" value="7tm_2"/>
    <property type="match status" value="2"/>
</dbReference>
<feature type="domain" description="G-protein coupled receptors family 2 profile 2" evidence="8">
    <location>
        <begin position="445"/>
        <end position="697"/>
    </location>
</feature>
<keyword evidence="5" id="KW-1015">Disulfide bond</keyword>
<dbReference type="EMBL" id="RCHS01004337">
    <property type="protein sequence ID" value="RMX35978.1"/>
    <property type="molecule type" value="Genomic_DNA"/>
</dbReference>
<feature type="transmembrane region" description="Helical" evidence="6">
    <location>
        <begin position="599"/>
        <end position="624"/>
    </location>
</feature>
<keyword evidence="7" id="KW-0732">Signal</keyword>
<dbReference type="InterPro" id="IPR001212">
    <property type="entry name" value="Somatomedin_B_dom"/>
</dbReference>
<dbReference type="PANTHER" id="PTHR45902">
    <property type="entry name" value="LATROPHILIN RECEPTOR-LIKE PROTEIN A"/>
    <property type="match status" value="1"/>
</dbReference>
<evidence type="ECO:0000256" key="5">
    <source>
        <dbReference type="ARBA" id="ARBA00023157"/>
    </source>
</evidence>
<dbReference type="CDD" id="cd15039">
    <property type="entry name" value="7tmB3_Methuselah-like"/>
    <property type="match status" value="2"/>
</dbReference>
<accession>A0A3M6T4U7</accession>
<feature type="transmembrane region" description="Helical" evidence="6">
    <location>
        <begin position="1320"/>
        <end position="1341"/>
    </location>
</feature>
<evidence type="ECO:0000256" key="1">
    <source>
        <dbReference type="ARBA" id="ARBA00004141"/>
    </source>
</evidence>
<feature type="signal peptide" evidence="7">
    <location>
        <begin position="1"/>
        <end position="24"/>
    </location>
</feature>
<feature type="transmembrane region" description="Helical" evidence="6">
    <location>
        <begin position="1353"/>
        <end position="1375"/>
    </location>
</feature>
<feature type="transmembrane region" description="Helical" evidence="6">
    <location>
        <begin position="645"/>
        <end position="666"/>
    </location>
</feature>
<feature type="domain" description="SMB" evidence="9">
    <location>
        <begin position="81"/>
        <end position="124"/>
    </location>
</feature>
<feature type="transmembrane region" description="Helical" evidence="6">
    <location>
        <begin position="1123"/>
        <end position="1147"/>
    </location>
</feature>
<dbReference type="Gene3D" id="4.10.410.20">
    <property type="match status" value="2"/>
</dbReference>
<feature type="chain" id="PRO_5017979099" description="G-protein coupled receptors family 2 profile 2 domain-containing protein" evidence="7">
    <location>
        <begin position="25"/>
        <end position="1436"/>
    </location>
</feature>
<dbReference type="Gene3D" id="1.20.1070.10">
    <property type="entry name" value="Rhodopsin 7-helix transmembrane proteins"/>
    <property type="match status" value="2"/>
</dbReference>
<dbReference type="PROSITE" id="PS00524">
    <property type="entry name" value="SMB_1"/>
    <property type="match status" value="2"/>
</dbReference>
<feature type="transmembrane region" description="Helical" evidence="6">
    <location>
        <begin position="1189"/>
        <end position="1213"/>
    </location>
</feature>
<evidence type="ECO:0000259" key="8">
    <source>
        <dbReference type="PROSITE" id="PS50261"/>
    </source>
</evidence>
<evidence type="ECO:0000313" key="11">
    <source>
        <dbReference type="Proteomes" id="UP000275408"/>
    </source>
</evidence>
<comment type="caution">
    <text evidence="10">The sequence shown here is derived from an EMBL/GenBank/DDBJ whole genome shotgun (WGS) entry which is preliminary data.</text>
</comment>
<dbReference type="GO" id="GO:0004930">
    <property type="term" value="F:G protein-coupled receptor activity"/>
    <property type="evidence" value="ECO:0007669"/>
    <property type="project" value="InterPro"/>
</dbReference>
<keyword evidence="3 6" id="KW-1133">Transmembrane helix</keyword>
<feature type="transmembrane region" description="Helical" evidence="6">
    <location>
        <begin position="1234"/>
        <end position="1258"/>
    </location>
</feature>
<dbReference type="Pfam" id="PF01033">
    <property type="entry name" value="Somatomedin_B"/>
    <property type="match status" value="2"/>
</dbReference>
<dbReference type="Proteomes" id="UP000275408">
    <property type="component" value="Unassembled WGS sequence"/>
</dbReference>
<feature type="transmembrane region" description="Helical" evidence="6">
    <location>
        <begin position="555"/>
        <end position="579"/>
    </location>
</feature>
<sequence length="1436" mass="161066">MNLRTSSLTYLGAVLLSLSVPGQGIADGSNEFPVLVDSWDDFIVSYKGQNLSLRDIFRRQNVTPPEGKSFFYKVKRQKTSKHQSCKGRCFSEERKKDMTCYCDNACKTFGDCCLDFYSRCIQSSSNALLQDKECGDVNSYLWSGVIMRSTCSSQENQSTKDCHTLTVQQLNMTLQKELAVSAKNVTYRSIACAKCNYEENASFWALSISCKSTTGNPPAPNITALTKFLKEHEDCSWKYVPTHNLTSHYRSCVVKDARCATNKSNILPIVRELCALYSMVFTVDGKRSYRNPHCALCNQEGWLIPQKSNSPGISNVDPPYTPPLRILLDVSPNVKFTTESREKSQPTINTEAPRFQVFNMSSQVLNCTSTGINNCTCQALILANNQSSRASLSSNKTLVTLTSSRISYDNDFLRLQGNDVSNLCPTAQPGPLDALTKYENDNLVLVHFTFAAMILSIVSLCFLLAVYLSFKELRNLPGRCVINLSGALLCYQAFFLSAKKSTEVPILCQAVAILIHFFALSAFSWMAVMAFDTASTFTPTVADTSRQPSDTRKIFIKYCILGWGLPAVIVGFCIVLDLTGTFHVGYGNFLFCWISDNTALTVVMVTPVSAALIFNVICFAKSVYAIRHLQQAAALAASNSSKASLILICIKLTTVMGLTWILQLAAKWRHTEFLQYPSAVLNSMQGLFITSCFVTTKKVRGLFKERFSNRRSRSVEPQTNSAHSSEDDFVVKFKGEVISLRNISKLLHQQNITLPNEKEFFRVILQQKNSTAQSCRGRCYVGERQQCKKCYCDKVCETFGDCCFDFYSRCRKISSSFFPANVECGKVGSSSWSCGIVMRSTCDSRVSASTKDCHRIQRLNFTPYKELPVYSWKHNLTYRSIACARCNKEKNTSFWGLDISCKFTSGKGPDPNITIIKKFLKGHSDCSWKYSPTQAIEKYQQFCVIHDSSCSSKELRMPSAVRQLCALYAMTFTVENGQGRREYRNPHCAFCNTEGRLNTAEKPIPPIVPPLNILLDVSKNIEEPAAPKPVHPTNPAETRTVSHNISLQVLNCSLKLDNCTVIFRNKTCRVFYPVKNQSNQTIYPWNKSFTMVTNQSSYDETNFHILCPDHPTRKNEWYSESSALFLITFTGMLFSIFSLCLLLIVYVSFKDLKNLPGRCVISLSAALLLYQITFLSAKKSTEVDVLCKAVAILLHFFILSTFAWMSIMAFDAANTFSIKVTVRRRQPSDTRKIFIKYCIVGWGLPAVIVGLCSVLDHTGTFHIGYGNLVYCWISDSKALTFAMVIPVSATLVFNIVCFTKNIYVIHHLQMAANMAVSNRSNASLTLICVKLTTVMGLTWILELAANWKQTNFLRYPSTVLNSLQGFFITLCFVTTKKVRGLVRERFSKRRNEVVKVQASSSRDHRTGFTNVERASGSSPVSSRRGMQNYAYSVSCV</sequence>
<feature type="transmembrane region" description="Helical" evidence="6">
    <location>
        <begin position="480"/>
        <end position="498"/>
    </location>
</feature>
<name>A0A3M6T4U7_POCDA</name>
<dbReference type="InterPro" id="IPR017981">
    <property type="entry name" value="GPCR_2-like_7TM"/>
</dbReference>
<evidence type="ECO:0000256" key="7">
    <source>
        <dbReference type="SAM" id="SignalP"/>
    </source>
</evidence>
<dbReference type="SUPFAM" id="SSF81321">
    <property type="entry name" value="Family A G protein-coupled receptor-like"/>
    <property type="match status" value="2"/>
</dbReference>